<reference evidence="2 3" key="1">
    <citation type="submission" date="2019-04" db="EMBL/GenBank/DDBJ databases">
        <authorList>
            <consortium name="DOE Joint Genome Institute"/>
            <person name="Mondo S."/>
            <person name="Kjaerbolling I."/>
            <person name="Vesth T."/>
            <person name="Frisvad J.C."/>
            <person name="Nybo J.L."/>
            <person name="Theobald S."/>
            <person name="Kildgaard S."/>
            <person name="Isbrandt T."/>
            <person name="Kuo A."/>
            <person name="Sato A."/>
            <person name="Lyhne E.K."/>
            <person name="Kogle M.E."/>
            <person name="Wiebenga A."/>
            <person name="Kun R.S."/>
            <person name="Lubbers R.J."/>
            <person name="Makela M.R."/>
            <person name="Barry K."/>
            <person name="Chovatia M."/>
            <person name="Clum A."/>
            <person name="Daum C."/>
            <person name="Haridas S."/>
            <person name="He G."/>
            <person name="LaButti K."/>
            <person name="Lipzen A."/>
            <person name="Riley R."/>
            <person name="Salamov A."/>
            <person name="Simmons B.A."/>
            <person name="Magnuson J.K."/>
            <person name="Henrissat B."/>
            <person name="Mortensen U.H."/>
            <person name="Larsen T.O."/>
            <person name="Devries R.P."/>
            <person name="Grigoriev I.V."/>
            <person name="Machida M."/>
            <person name="Baker S.E."/>
            <person name="Andersen M.R."/>
            <person name="Cantor M.N."/>
            <person name="Hua S.X."/>
        </authorList>
    </citation>
    <scope>NUCLEOTIDE SEQUENCE [LARGE SCALE GENOMIC DNA]</scope>
    <source>
        <strain evidence="2 3">CBS 119388</strain>
    </source>
</reference>
<dbReference type="OrthoDB" id="4497052at2759"/>
<gene>
    <name evidence="2" type="ORF">BDV37DRAFT_294523</name>
</gene>
<organism evidence="2 3">
    <name type="scientific">Aspergillus pseudonomiae</name>
    <dbReference type="NCBI Taxonomy" id="1506151"/>
    <lineage>
        <taxon>Eukaryota</taxon>
        <taxon>Fungi</taxon>
        <taxon>Dikarya</taxon>
        <taxon>Ascomycota</taxon>
        <taxon>Pezizomycotina</taxon>
        <taxon>Eurotiomycetes</taxon>
        <taxon>Eurotiomycetidae</taxon>
        <taxon>Eurotiales</taxon>
        <taxon>Aspergillaceae</taxon>
        <taxon>Aspergillus</taxon>
        <taxon>Aspergillus subgen. Circumdati</taxon>
    </lineage>
</organism>
<proteinExistence type="predicted"/>
<feature type="region of interest" description="Disordered" evidence="1">
    <location>
        <begin position="208"/>
        <end position="230"/>
    </location>
</feature>
<accession>A0A5N7DRB7</accession>
<name>A0A5N7DRB7_9EURO</name>
<dbReference type="Proteomes" id="UP000325579">
    <property type="component" value="Unassembled WGS sequence"/>
</dbReference>
<feature type="region of interest" description="Disordered" evidence="1">
    <location>
        <begin position="84"/>
        <end position="117"/>
    </location>
</feature>
<evidence type="ECO:0000313" key="2">
    <source>
        <dbReference type="EMBL" id="KAE8408954.1"/>
    </source>
</evidence>
<dbReference type="RefSeq" id="XP_031946273.1">
    <property type="nucleotide sequence ID" value="XM_032089649.1"/>
</dbReference>
<feature type="region of interest" description="Disordered" evidence="1">
    <location>
        <begin position="299"/>
        <end position="369"/>
    </location>
</feature>
<feature type="compositionally biased region" description="Low complexity" evidence="1">
    <location>
        <begin position="309"/>
        <end position="338"/>
    </location>
</feature>
<evidence type="ECO:0000256" key="1">
    <source>
        <dbReference type="SAM" id="MobiDB-lite"/>
    </source>
</evidence>
<evidence type="ECO:0000313" key="3">
    <source>
        <dbReference type="Proteomes" id="UP000325579"/>
    </source>
</evidence>
<feature type="compositionally biased region" description="Low complexity" evidence="1">
    <location>
        <begin position="97"/>
        <end position="107"/>
    </location>
</feature>
<feature type="compositionally biased region" description="Polar residues" evidence="1">
    <location>
        <begin position="351"/>
        <end position="365"/>
    </location>
</feature>
<sequence length="734" mass="82752">MSPTTNLFKYFIPKRRWSRMEDQYKLANAKKNLSSLHTFTFNFLKNKTLPRTKYRDSQVEIPHSDEERIASMLANATHTELDLHKQSDSDGDQGRPLSSLSSNTSSRRSIHGSPPVTPLLVHSELSLSTTEPFPDYYESCEQNPAVIDKDLEEAYNNAIAKVFEESLRMRNLGAGNSATVSPLATHVGCPVTTDSHLRQTKPRISLTSHSTFHSDTTVHSQSDTAPTPISQISSAISVRVDSDKGASMTSTSQAWISLDDTGAHKVSNAIPANDVSVQDVASGAAPISTIAPQLMADRKAHIQARHVPSSSSSAASNDSSERALSQLSPVVSVSHLVSGTSDTRTRDDQNNQHYAPSFHSSQHTLSGAIGSHNVGQASFSSIQGSMSLSGSTCSSQTRKRTLSMDEMAMPDEPPTPNFQPPIGTGRPLPGTTPMPARNPHMQRRLHEAEERKLNILEEMRIILRADHLKDDIQRRFTAMTNIILRMEWILFRRDVKPDGIHAKEFLSAPVVGEVQELAIPMVQYLAWLDKKLESELSISQQVLHWIIQIAKNQDLDVYQRFRQTARVIIGNLRKPRLLEKHLLAVFQDLYDTYVYSDFLNIRNRQILREEGLHIERDNLARLLIAGWDVLSRAIENYSEIITINLDLKSCFVDPIMDRLPRSYEIWEEEWKEHQRQCEILRNMELEKLWTEAEEQEQEFARAQTRAMAEFRAQMQLPGQGQSSGQWHVDSRIQV</sequence>
<feature type="region of interest" description="Disordered" evidence="1">
    <location>
        <begin position="407"/>
        <end position="442"/>
    </location>
</feature>
<keyword evidence="3" id="KW-1185">Reference proteome</keyword>
<dbReference type="EMBL" id="ML736741">
    <property type="protein sequence ID" value="KAE8408954.1"/>
    <property type="molecule type" value="Genomic_DNA"/>
</dbReference>
<protein>
    <submittedName>
        <fullName evidence="2">Uncharacterized protein</fullName>
    </submittedName>
</protein>
<dbReference type="AlphaFoldDB" id="A0A5N7DRB7"/>
<dbReference type="GeneID" id="43674340"/>